<feature type="domain" description="GAF" evidence="1">
    <location>
        <begin position="24"/>
        <end position="173"/>
    </location>
</feature>
<gene>
    <name evidence="2" type="ORF">GCM10010171_44180</name>
</gene>
<evidence type="ECO:0000313" key="2">
    <source>
        <dbReference type="EMBL" id="GGS44171.1"/>
    </source>
</evidence>
<evidence type="ECO:0000259" key="1">
    <source>
        <dbReference type="SMART" id="SM00065"/>
    </source>
</evidence>
<dbReference type="SMART" id="SM00065">
    <property type="entry name" value="GAF"/>
    <property type="match status" value="1"/>
</dbReference>
<accession>A0A918GKL9</accession>
<dbReference type="Proteomes" id="UP000660680">
    <property type="component" value="Unassembled WGS sequence"/>
</dbReference>
<dbReference type="Gene3D" id="3.30.450.40">
    <property type="match status" value="1"/>
</dbReference>
<evidence type="ECO:0000313" key="3">
    <source>
        <dbReference type="Proteomes" id="UP000660680"/>
    </source>
</evidence>
<dbReference type="RefSeq" id="WP_189212411.1">
    <property type="nucleotide sequence ID" value="NZ_BMRB01000003.1"/>
</dbReference>
<organism evidence="2 3">
    <name type="scientific">Actinokineospora fastidiosa</name>
    <dbReference type="NCBI Taxonomy" id="1816"/>
    <lineage>
        <taxon>Bacteria</taxon>
        <taxon>Bacillati</taxon>
        <taxon>Actinomycetota</taxon>
        <taxon>Actinomycetes</taxon>
        <taxon>Pseudonocardiales</taxon>
        <taxon>Pseudonocardiaceae</taxon>
        <taxon>Actinokineospora</taxon>
    </lineage>
</organism>
<dbReference type="SUPFAM" id="SSF55781">
    <property type="entry name" value="GAF domain-like"/>
    <property type="match status" value="1"/>
</dbReference>
<dbReference type="Pfam" id="PF01590">
    <property type="entry name" value="GAF"/>
    <property type="match status" value="1"/>
</dbReference>
<dbReference type="InterPro" id="IPR029016">
    <property type="entry name" value="GAF-like_dom_sf"/>
</dbReference>
<keyword evidence="3" id="KW-1185">Reference proteome</keyword>
<sequence length="220" mass="23158">MSHTTDPTASGAAVSNALAEAATEDSELLTSIVRVARSIFGAAASSVFLFDAEADELVFEAVSGEGEGFLVGTRFPADRGIAGWVITTGQAMSATELTTSQVFARDLAESTGYVPDSIMAAPIVHRMAPIGVLQVLDPHPQSRYSVADLDLLAMFANQAALSLHILLRNRAARAGLRREGAEYDTLAKIAALLADMDDEQRGRGVALIESLHGMLAGMAR</sequence>
<comment type="caution">
    <text evidence="2">The sequence shown here is derived from an EMBL/GenBank/DDBJ whole genome shotgun (WGS) entry which is preliminary data.</text>
</comment>
<dbReference type="AlphaFoldDB" id="A0A918GKL9"/>
<name>A0A918GKL9_9PSEU</name>
<dbReference type="InterPro" id="IPR003018">
    <property type="entry name" value="GAF"/>
</dbReference>
<reference evidence="2" key="1">
    <citation type="journal article" date="2014" name="Int. J. Syst. Evol. Microbiol.">
        <title>Complete genome sequence of Corynebacterium casei LMG S-19264T (=DSM 44701T), isolated from a smear-ripened cheese.</title>
        <authorList>
            <consortium name="US DOE Joint Genome Institute (JGI-PGF)"/>
            <person name="Walter F."/>
            <person name="Albersmeier A."/>
            <person name="Kalinowski J."/>
            <person name="Ruckert C."/>
        </authorList>
    </citation>
    <scope>NUCLEOTIDE SEQUENCE</scope>
    <source>
        <strain evidence="2">JCM 3276</strain>
    </source>
</reference>
<dbReference type="EMBL" id="BMRB01000003">
    <property type="protein sequence ID" value="GGS44171.1"/>
    <property type="molecule type" value="Genomic_DNA"/>
</dbReference>
<proteinExistence type="predicted"/>
<reference evidence="2" key="2">
    <citation type="submission" date="2020-09" db="EMBL/GenBank/DDBJ databases">
        <authorList>
            <person name="Sun Q."/>
            <person name="Ohkuma M."/>
        </authorList>
    </citation>
    <scope>NUCLEOTIDE SEQUENCE</scope>
    <source>
        <strain evidence="2">JCM 3276</strain>
    </source>
</reference>
<protein>
    <recommendedName>
        <fullName evidence="1">GAF domain-containing protein</fullName>
    </recommendedName>
</protein>